<protein>
    <submittedName>
        <fullName evidence="1">Benenodin family lasso peptide</fullName>
    </submittedName>
</protein>
<dbReference type="EMBL" id="CP042807">
    <property type="protein sequence ID" value="QEE26478.1"/>
    <property type="molecule type" value="Genomic_DNA"/>
</dbReference>
<dbReference type="InterPro" id="IPR049805">
    <property type="entry name" value="Lasso_benenodin"/>
</dbReference>
<dbReference type="Proteomes" id="UP000321807">
    <property type="component" value="Chromosome"/>
</dbReference>
<dbReference type="RefSeq" id="WP_139201693.1">
    <property type="nucleotide sequence ID" value="NZ_FOSR01000003.1"/>
</dbReference>
<proteinExistence type="predicted"/>
<evidence type="ECO:0000313" key="2">
    <source>
        <dbReference type="Proteomes" id="UP000321807"/>
    </source>
</evidence>
<accession>A0A5B9E3E7</accession>
<organism evidence="1 2">
    <name type="scientific">Rhodanobacter glycinis</name>
    <dbReference type="NCBI Taxonomy" id="582702"/>
    <lineage>
        <taxon>Bacteria</taxon>
        <taxon>Pseudomonadati</taxon>
        <taxon>Pseudomonadota</taxon>
        <taxon>Gammaproteobacteria</taxon>
        <taxon>Lysobacterales</taxon>
        <taxon>Rhodanobacteraceae</taxon>
        <taxon>Rhodanobacter</taxon>
    </lineage>
</organism>
<evidence type="ECO:0000313" key="1">
    <source>
        <dbReference type="EMBL" id="QEE26478.1"/>
    </source>
</evidence>
<dbReference type="NCBIfam" id="NF033522">
    <property type="entry name" value="lasso_benenodin"/>
    <property type="match status" value="1"/>
</dbReference>
<dbReference type="AlphaFoldDB" id="A0A5B9E3E7"/>
<reference evidence="1 2" key="1">
    <citation type="submission" date="2019-08" db="EMBL/GenBank/DDBJ databases">
        <title>Complete genome sequence of Rhodanobacter glycinis strain T01E-68 isolated from tomato root.</title>
        <authorList>
            <person name="Weon H.-Y."/>
            <person name="Lee S.A."/>
        </authorList>
    </citation>
    <scope>NUCLEOTIDE SEQUENCE [LARGE SCALE GENOMIC DNA]</scope>
    <source>
        <strain evidence="1 2">T01E-68</strain>
    </source>
</reference>
<name>A0A5B9E3E7_9GAMM</name>
<dbReference type="Pfam" id="PF24178">
    <property type="entry name" value="Subterisin"/>
    <property type="match status" value="1"/>
</dbReference>
<gene>
    <name evidence="1" type="ORF">CS053_14770</name>
</gene>
<dbReference type="KEGG" id="rgl:CS053_14770"/>
<sequence length="46" mass="4708">MDTNENIRSNAQDEVIELGVASVETKGPGGFIENFGGSPLGGISEA</sequence>